<feature type="transmembrane region" description="Helical" evidence="1">
    <location>
        <begin position="136"/>
        <end position="155"/>
    </location>
</feature>
<dbReference type="EMBL" id="AP019377">
    <property type="protein sequence ID" value="BBH92279.1"/>
    <property type="molecule type" value="Genomic_DNA"/>
</dbReference>
<dbReference type="AlphaFoldDB" id="A0A455SYV6"/>
<organism evidence="2">
    <name type="scientific">Thermogemmatispora argillosa</name>
    <dbReference type="NCBI Taxonomy" id="2045280"/>
    <lineage>
        <taxon>Bacteria</taxon>
        <taxon>Bacillati</taxon>
        <taxon>Chloroflexota</taxon>
        <taxon>Ktedonobacteria</taxon>
        <taxon>Thermogemmatisporales</taxon>
        <taxon>Thermogemmatisporaceae</taxon>
        <taxon>Thermogemmatispora</taxon>
    </lineage>
</organism>
<feature type="transmembrane region" description="Helical" evidence="1">
    <location>
        <begin position="193"/>
        <end position="216"/>
    </location>
</feature>
<sequence>MDELLRLLLALNNFNPLMPLATSMLFTTSPALTTQNATVMLVWRTLLAISDGLLGLVTIIGTIQMMQSGATGSIRMPLGQFIGRILLSTLLMHSSAFLGEQLIQINNLLCLMLQANAGSSLLLLTGGRGLDSGTSLVLWAVLSIIFGIGFFRWLFQAIARIVRLDFLFVLSGPAFLCLIHPATSLIFSIWLRFYIVTLFEQFLQMLAFTLGFQLLLSSRQTGLPGFLLAAAIMNFTASVPRLLERFGAATSGHGALSTLASLAVRAVVLLA</sequence>
<feature type="transmembrane region" description="Helical" evidence="1">
    <location>
        <begin position="78"/>
        <end position="98"/>
    </location>
</feature>
<evidence type="ECO:0000256" key="1">
    <source>
        <dbReference type="SAM" id="Phobius"/>
    </source>
</evidence>
<accession>A0A455SYV6</accession>
<reference evidence="2" key="1">
    <citation type="submission" date="2018-12" db="EMBL/GenBank/DDBJ databases">
        <title>Novel natural products biosynthetic potential of the class Ktedonobacteria.</title>
        <authorList>
            <person name="Zheng Y."/>
            <person name="Saitou A."/>
            <person name="Wang C.M."/>
            <person name="Toyoda A."/>
            <person name="Minakuchi Y."/>
            <person name="Sekiguchi Y."/>
            <person name="Ueda K."/>
            <person name="Takano H."/>
            <person name="Sakai Y."/>
            <person name="Yokota A."/>
            <person name="Yabe S."/>
        </authorList>
    </citation>
    <scope>NUCLEOTIDE SEQUENCE</scope>
    <source>
        <strain evidence="2">A3-2</strain>
    </source>
</reference>
<feature type="transmembrane region" description="Helical" evidence="1">
    <location>
        <begin position="167"/>
        <end position="187"/>
    </location>
</feature>
<protein>
    <submittedName>
        <fullName evidence="2">Uncharacterized protein</fullName>
    </submittedName>
</protein>
<feature type="transmembrane region" description="Helical" evidence="1">
    <location>
        <begin position="223"/>
        <end position="243"/>
    </location>
</feature>
<gene>
    <name evidence="2" type="ORF">KTA_04780</name>
</gene>
<keyword evidence="1" id="KW-0472">Membrane</keyword>
<feature type="transmembrane region" description="Helical" evidence="1">
    <location>
        <begin position="45"/>
        <end position="66"/>
    </location>
</feature>
<keyword evidence="1" id="KW-1133">Transmembrane helix</keyword>
<feature type="transmembrane region" description="Helical" evidence="1">
    <location>
        <begin position="14"/>
        <end position="33"/>
    </location>
</feature>
<keyword evidence="1" id="KW-0812">Transmembrane</keyword>
<name>A0A455SYV6_9CHLR</name>
<evidence type="ECO:0000313" key="2">
    <source>
        <dbReference type="EMBL" id="BBH92279.1"/>
    </source>
</evidence>
<proteinExistence type="predicted"/>